<dbReference type="SMART" id="SM00223">
    <property type="entry name" value="APPLE"/>
    <property type="match status" value="2"/>
</dbReference>
<comment type="caution">
    <text evidence="6">The sequence shown here is derived from an EMBL/GenBank/DDBJ whole genome shotgun (WGS) entry which is preliminary data.</text>
</comment>
<dbReference type="Proteomes" id="UP000604046">
    <property type="component" value="Unassembled WGS sequence"/>
</dbReference>
<organism evidence="6 7">
    <name type="scientific">Symbiodinium natans</name>
    <dbReference type="NCBI Taxonomy" id="878477"/>
    <lineage>
        <taxon>Eukaryota</taxon>
        <taxon>Sar</taxon>
        <taxon>Alveolata</taxon>
        <taxon>Dinophyceae</taxon>
        <taxon>Suessiales</taxon>
        <taxon>Symbiodiniaceae</taxon>
        <taxon>Symbiodinium</taxon>
    </lineage>
</organism>
<evidence type="ECO:0000313" key="7">
    <source>
        <dbReference type="Proteomes" id="UP000604046"/>
    </source>
</evidence>
<evidence type="ECO:0000256" key="2">
    <source>
        <dbReference type="ARBA" id="ARBA00023157"/>
    </source>
</evidence>
<keyword evidence="4" id="KW-1133">Transmembrane helix</keyword>
<evidence type="ECO:0000256" key="4">
    <source>
        <dbReference type="SAM" id="Phobius"/>
    </source>
</evidence>
<feature type="region of interest" description="Disordered" evidence="3">
    <location>
        <begin position="79"/>
        <end position="106"/>
    </location>
</feature>
<protein>
    <recommendedName>
        <fullName evidence="5">Apple domain-containing protein</fullName>
    </recommendedName>
</protein>
<evidence type="ECO:0000256" key="1">
    <source>
        <dbReference type="ARBA" id="ARBA00022737"/>
    </source>
</evidence>
<dbReference type="GO" id="GO:0006508">
    <property type="term" value="P:proteolysis"/>
    <property type="evidence" value="ECO:0007669"/>
    <property type="project" value="InterPro"/>
</dbReference>
<dbReference type="GO" id="GO:0005576">
    <property type="term" value="C:extracellular region"/>
    <property type="evidence" value="ECO:0007669"/>
    <property type="project" value="InterPro"/>
</dbReference>
<accession>A0A812N959</accession>
<keyword evidence="4" id="KW-0472">Membrane</keyword>
<keyword evidence="7" id="KW-1185">Reference proteome</keyword>
<keyword evidence="1" id="KW-0677">Repeat</keyword>
<dbReference type="OrthoDB" id="438788at2759"/>
<dbReference type="AlphaFoldDB" id="A0A812N959"/>
<gene>
    <name evidence="6" type="ORF">SNAT2548_LOCUS14898</name>
</gene>
<reference evidence="6" key="1">
    <citation type="submission" date="2021-02" db="EMBL/GenBank/DDBJ databases">
        <authorList>
            <person name="Dougan E. K."/>
            <person name="Rhodes N."/>
            <person name="Thang M."/>
            <person name="Chan C."/>
        </authorList>
    </citation>
    <scope>NUCLEOTIDE SEQUENCE</scope>
</reference>
<sequence length="737" mass="79503">MAFAFWHLPLPSAALEAGDLDPRRPEQGLQALPSGEGVPQRAPLRAEVDFWRLPLPPLELEDIGLVDVPDKDVEVFSPPAVASESTASPKEEVPSPVPDTPSDADGEATCSFGAVGLVSNLARISFQIKNIVELCPKSAEASKSYKPGDEATVPEKVCLLSTTAIFASLAQIARSLTVLSSTCSRTATVAEACAASVETLLIPWSLLVNGGVILSAACDKGAPELPKQIEPGRRLADFTMHLPKARQVDIAQCVFDAVDATRSIASLGLALDAMGRSCPINRATRFTEKLSTAACVVDVSIVLTAFEKLVFFLALAVNHCSPEKERDAICLAGVTAIAAGLTTTSAGGAATWASCEVGRKNRLIRAAEAKNAAAAAEEEARLVLKAAPFNIVRRRLSPENSSTSLMDLQRLEEAFLRFGYNLSDDSADWLQERDSLDTLEFRTYAEDIVRRMQISRDVHNASAADAVMLELSELSEIPATPINLHNESETLLCSTDTADVDFRSGLAGQAPSLEDNVSACQARCSRILSCAAFAYWKPGQECHVLGHLRMPIARPGRKHGWVSGPPACREEQISAAARLLAKRHRDCYDAHASYQPVLTEPEVVESALHCQEWCQKEPHCEFFSYFALSGLCHLSPASATKLQPVLNFVAGSRACMAPHSGQGLEFEPWEIPSRSDLGYVPAGLILMAAALILAVPLRKRLAYPKSFADSFERRLTPTLQTQPDDAGSVLLQFEQHI</sequence>
<keyword evidence="2" id="KW-1015">Disulfide bond</keyword>
<feature type="domain" description="Apple" evidence="5">
    <location>
        <begin position="493"/>
        <end position="568"/>
    </location>
</feature>
<evidence type="ECO:0000313" key="6">
    <source>
        <dbReference type="EMBL" id="CAE7280997.1"/>
    </source>
</evidence>
<proteinExistence type="predicted"/>
<feature type="domain" description="Apple" evidence="5">
    <location>
        <begin position="587"/>
        <end position="655"/>
    </location>
</feature>
<feature type="transmembrane region" description="Helical" evidence="4">
    <location>
        <begin position="677"/>
        <end position="697"/>
    </location>
</feature>
<dbReference type="CDD" id="cd01100">
    <property type="entry name" value="APPLE_Factor_XI_like"/>
    <property type="match status" value="1"/>
</dbReference>
<dbReference type="Pfam" id="PF00024">
    <property type="entry name" value="PAN_1"/>
    <property type="match status" value="1"/>
</dbReference>
<dbReference type="Pfam" id="PF14295">
    <property type="entry name" value="PAN_4"/>
    <property type="match status" value="1"/>
</dbReference>
<dbReference type="SUPFAM" id="SSF57414">
    <property type="entry name" value="Hairpin loop containing domain-like"/>
    <property type="match status" value="1"/>
</dbReference>
<dbReference type="Gene3D" id="3.50.4.10">
    <property type="entry name" value="Hepatocyte Growth Factor"/>
    <property type="match status" value="2"/>
</dbReference>
<evidence type="ECO:0000259" key="5">
    <source>
        <dbReference type="SMART" id="SM00223"/>
    </source>
</evidence>
<name>A0A812N959_9DINO</name>
<evidence type="ECO:0000256" key="3">
    <source>
        <dbReference type="SAM" id="MobiDB-lite"/>
    </source>
</evidence>
<dbReference type="InterPro" id="IPR003609">
    <property type="entry name" value="Pan_app"/>
</dbReference>
<dbReference type="InterPro" id="IPR000177">
    <property type="entry name" value="Apple"/>
</dbReference>
<dbReference type="EMBL" id="CAJNDS010001802">
    <property type="protein sequence ID" value="CAE7280997.1"/>
    <property type="molecule type" value="Genomic_DNA"/>
</dbReference>
<keyword evidence="4" id="KW-0812">Transmembrane</keyword>
<feature type="region of interest" description="Disordered" evidence="3">
    <location>
        <begin position="16"/>
        <end position="40"/>
    </location>
</feature>